<reference evidence="2" key="1">
    <citation type="journal article" date="2019" name="Int. J. Syst. Evol. Microbiol.">
        <title>The Global Catalogue of Microorganisms (GCM) 10K type strain sequencing project: providing services to taxonomists for standard genome sequencing and annotation.</title>
        <authorList>
            <consortium name="The Broad Institute Genomics Platform"/>
            <consortium name="The Broad Institute Genome Sequencing Center for Infectious Disease"/>
            <person name="Wu L."/>
            <person name="Ma J."/>
        </authorList>
    </citation>
    <scope>NUCLEOTIDE SEQUENCE [LARGE SCALE GENOMIC DNA]</scope>
    <source>
        <strain evidence="2">JCM 17085</strain>
    </source>
</reference>
<protein>
    <submittedName>
        <fullName evidence="1">Uncharacterized protein</fullName>
    </submittedName>
</protein>
<accession>A0ABP7WUS9</accession>
<keyword evidence="2" id="KW-1185">Reference proteome</keyword>
<dbReference type="Proteomes" id="UP001500841">
    <property type="component" value="Unassembled WGS sequence"/>
</dbReference>
<name>A0ABP7WUS9_9SPHI</name>
<comment type="caution">
    <text evidence="1">The sequence shown here is derived from an EMBL/GenBank/DDBJ whole genome shotgun (WGS) entry which is preliminary data.</text>
</comment>
<dbReference type="EMBL" id="BAABCV010000007">
    <property type="protein sequence ID" value="GAA4097364.1"/>
    <property type="molecule type" value="Genomic_DNA"/>
</dbReference>
<evidence type="ECO:0000313" key="1">
    <source>
        <dbReference type="EMBL" id="GAA4097364.1"/>
    </source>
</evidence>
<evidence type="ECO:0000313" key="2">
    <source>
        <dbReference type="Proteomes" id="UP001500841"/>
    </source>
</evidence>
<proteinExistence type="predicted"/>
<sequence>MDPPDMLNIPDTTDGYQPVTTGTQWAYHQTLSTGASMDEIMKMNGSHAVINGKTYYAATDKADTVVHTSYFYHGNGSYSIRSEVLGAGTTVEYLYLKDDFPVGQTWTTPITDNGKLAGYPAQIVGKIVKQDTTMAVSSMTFNHVAHTQLQLQYDIGSGAGFETYQLIDFYIAKGAGIIQIDTDAGQPTNLQSHQEIINYKIEK</sequence>
<gene>
    <name evidence="1" type="ORF">GCM10022392_21050</name>
</gene>
<organism evidence="1 2">
    <name type="scientific">Mucilaginibacter panaciglaebae</name>
    <dbReference type="NCBI Taxonomy" id="502331"/>
    <lineage>
        <taxon>Bacteria</taxon>
        <taxon>Pseudomonadati</taxon>
        <taxon>Bacteroidota</taxon>
        <taxon>Sphingobacteriia</taxon>
        <taxon>Sphingobacteriales</taxon>
        <taxon>Sphingobacteriaceae</taxon>
        <taxon>Mucilaginibacter</taxon>
    </lineage>
</organism>